<comment type="caution">
    <text evidence="1">The sequence shown here is derived from an EMBL/GenBank/DDBJ whole genome shotgun (WGS) entry which is preliminary data.</text>
</comment>
<evidence type="ECO:0000313" key="1">
    <source>
        <dbReference type="EMBL" id="KAF0842483.1"/>
    </source>
</evidence>
<accession>A0ABQ6YFW1</accession>
<gene>
    <name evidence="1" type="ORF">FNL39_11164</name>
</gene>
<sequence length="300" mass="34515">MSVLLCLNEHSCTHELREDEVTAAMRRFVTAVRAIQPRATLVTPLKLPHIELAPGYPMARWADRNKDLWRALRMLQDRAPYSYAELVSERDRDVEYHLEGTRAEGLGLAHSHDGLAVSLPTAHRWDRTEIPIDRTWFDEAADAVGEEVVEVRHLSATEHLTVHRAWFDEVRYRAAITEGSQLWSGHAELFPALTFLPGVAEHLTALDPRWVQPVFGRLKELQEMVVEWRTDGSTEPRWRSKVSPEHDGRRDLCWFEDLDGVTRLFDTHLRFTPGAGRLHLRVVFEDRTVRIAWIGPKIGS</sequence>
<proteinExistence type="predicted"/>
<name>A0ABQ6YFW1_9NOCA</name>
<evidence type="ECO:0000313" key="2">
    <source>
        <dbReference type="Proteomes" id="UP000798951"/>
    </source>
</evidence>
<dbReference type="Proteomes" id="UP000798951">
    <property type="component" value="Unassembled WGS sequence"/>
</dbReference>
<dbReference type="RefSeq" id="WP_067985660.1">
    <property type="nucleotide sequence ID" value="NZ_VMSD01000011.1"/>
</dbReference>
<reference evidence="1 2" key="1">
    <citation type="submission" date="2019-07" db="EMBL/GenBank/DDBJ databases">
        <title>Genomic Encyclopedia of Type Strains, Phase IV (KMG-IV): sequencing the most valuable type-strain genomes for metagenomic binning, comparative biology and taxonomic classification.</title>
        <authorList>
            <person name="Goeker M."/>
        </authorList>
    </citation>
    <scope>NUCLEOTIDE SEQUENCE [LARGE SCALE GENOMIC DNA]</scope>
    <source>
        <strain evidence="1 2">DSM 44831</strain>
    </source>
</reference>
<keyword evidence="2" id="KW-1185">Reference proteome</keyword>
<protein>
    <submittedName>
        <fullName evidence="1">Uncharacterized protein</fullName>
    </submittedName>
</protein>
<organism evidence="1 2">
    <name type="scientific">Nocardia caishijiensis</name>
    <dbReference type="NCBI Taxonomy" id="184756"/>
    <lineage>
        <taxon>Bacteria</taxon>
        <taxon>Bacillati</taxon>
        <taxon>Actinomycetota</taxon>
        <taxon>Actinomycetes</taxon>
        <taxon>Mycobacteriales</taxon>
        <taxon>Nocardiaceae</taxon>
        <taxon>Nocardia</taxon>
    </lineage>
</organism>
<dbReference type="EMBL" id="VMSD01000011">
    <property type="protein sequence ID" value="KAF0842483.1"/>
    <property type="molecule type" value="Genomic_DNA"/>
</dbReference>